<keyword evidence="4" id="KW-1185">Reference proteome</keyword>
<dbReference type="GO" id="GO:0006508">
    <property type="term" value="P:proteolysis"/>
    <property type="evidence" value="ECO:0007669"/>
    <property type="project" value="UniProtKB-KW"/>
</dbReference>
<evidence type="ECO:0000256" key="1">
    <source>
        <dbReference type="SAM" id="Phobius"/>
    </source>
</evidence>
<feature type="transmembrane region" description="Helical" evidence="1">
    <location>
        <begin position="245"/>
        <end position="261"/>
    </location>
</feature>
<feature type="transmembrane region" description="Helical" evidence="1">
    <location>
        <begin position="7"/>
        <end position="26"/>
    </location>
</feature>
<keyword evidence="3" id="KW-0645">Protease</keyword>
<keyword evidence="3" id="KW-0378">Hydrolase</keyword>
<feature type="transmembrane region" description="Helical" evidence="1">
    <location>
        <begin position="158"/>
        <end position="176"/>
    </location>
</feature>
<dbReference type="EMBL" id="JAAEEH010000068">
    <property type="protein sequence ID" value="NDL68832.1"/>
    <property type="molecule type" value="Genomic_DNA"/>
</dbReference>
<name>A0A7X5HY60_9FIRM</name>
<dbReference type="GO" id="GO:0008237">
    <property type="term" value="F:metallopeptidase activity"/>
    <property type="evidence" value="ECO:0007669"/>
    <property type="project" value="UniProtKB-KW"/>
</dbReference>
<accession>A0A7X5HY60</accession>
<organism evidence="3 4">
    <name type="scientific">Anaerotalea alkaliphila</name>
    <dbReference type="NCBI Taxonomy" id="2662126"/>
    <lineage>
        <taxon>Bacteria</taxon>
        <taxon>Bacillati</taxon>
        <taxon>Bacillota</taxon>
        <taxon>Clostridia</taxon>
        <taxon>Eubacteriales</taxon>
        <taxon>Anaerotalea</taxon>
    </lineage>
</organism>
<feature type="transmembrane region" description="Helical" evidence="1">
    <location>
        <begin position="118"/>
        <end position="137"/>
    </location>
</feature>
<gene>
    <name evidence="3" type="ORF">GXN74_13950</name>
</gene>
<feature type="transmembrane region" description="Helical" evidence="1">
    <location>
        <begin position="92"/>
        <end position="112"/>
    </location>
</feature>
<sequence>MKRDTKLYLFITFAWSWFFWIVAYVISRLQGSYLATDYTLFSLWTETWGSNRFLPQLLFSIAVYGPFIGFLATGRFKRLRYNADGSKRFWHYIIAIPVVLVIPSIVLSLITSHYDQNILFTSFGTSLFLYFVSNLITSGTEEFGWRGVLYPDMKARGISFWEIAWKGGLIWAVWHYPAVLMMYIPLGIAVLVPSLVGFTASIIAMNYITNFLYENTQNIWFAVILHALNNTMSFLVVMLFPGTPFLLLSSLMAWVIVGWLEKKYPKTTV</sequence>
<feature type="domain" description="CAAX prenyl protease 2/Lysostaphin resistance protein A-like" evidence="2">
    <location>
        <begin position="126"/>
        <end position="232"/>
    </location>
</feature>
<reference evidence="3 4" key="1">
    <citation type="submission" date="2020-01" db="EMBL/GenBank/DDBJ databases">
        <title>Anaeroalcalibacter tamaniensis gen. nov., sp. nov., moderately halophilic strictly anaerobic fermenter bacterium from mud volcano of Taman peninsula.</title>
        <authorList>
            <person name="Frolova A."/>
            <person name="Merkel A.Y."/>
            <person name="Slobodkin A.I."/>
        </authorList>
    </citation>
    <scope>NUCLEOTIDE SEQUENCE [LARGE SCALE GENOMIC DNA]</scope>
    <source>
        <strain evidence="3 4">F-3ap</strain>
    </source>
</reference>
<proteinExistence type="predicted"/>
<evidence type="ECO:0000313" key="4">
    <source>
        <dbReference type="Proteomes" id="UP000461585"/>
    </source>
</evidence>
<keyword evidence="1" id="KW-0812">Transmembrane</keyword>
<dbReference type="RefSeq" id="WP_162371549.1">
    <property type="nucleotide sequence ID" value="NZ_JAAEEH010000068.1"/>
</dbReference>
<dbReference type="Proteomes" id="UP000461585">
    <property type="component" value="Unassembled WGS sequence"/>
</dbReference>
<dbReference type="GO" id="GO:0004175">
    <property type="term" value="F:endopeptidase activity"/>
    <property type="evidence" value="ECO:0007669"/>
    <property type="project" value="UniProtKB-ARBA"/>
</dbReference>
<protein>
    <submittedName>
        <fullName evidence="3">CPBP family intramembrane metalloprotease</fullName>
    </submittedName>
</protein>
<feature type="transmembrane region" description="Helical" evidence="1">
    <location>
        <begin position="53"/>
        <end position="72"/>
    </location>
</feature>
<dbReference type="Pfam" id="PF02517">
    <property type="entry name" value="Rce1-like"/>
    <property type="match status" value="1"/>
</dbReference>
<dbReference type="PANTHER" id="PTHR35797:SF1">
    <property type="entry name" value="PROTEASE"/>
    <property type="match status" value="1"/>
</dbReference>
<evidence type="ECO:0000259" key="2">
    <source>
        <dbReference type="Pfam" id="PF02517"/>
    </source>
</evidence>
<evidence type="ECO:0000313" key="3">
    <source>
        <dbReference type="EMBL" id="NDL68832.1"/>
    </source>
</evidence>
<keyword evidence="1" id="KW-0472">Membrane</keyword>
<dbReference type="InterPro" id="IPR042150">
    <property type="entry name" value="MmRce1-like"/>
</dbReference>
<feature type="transmembrane region" description="Helical" evidence="1">
    <location>
        <begin position="182"/>
        <end position="207"/>
    </location>
</feature>
<dbReference type="PANTHER" id="PTHR35797">
    <property type="entry name" value="PROTEASE-RELATED"/>
    <property type="match status" value="1"/>
</dbReference>
<dbReference type="InterPro" id="IPR003675">
    <property type="entry name" value="Rce1/LyrA-like_dom"/>
</dbReference>
<dbReference type="AlphaFoldDB" id="A0A7X5HY60"/>
<comment type="caution">
    <text evidence="3">The sequence shown here is derived from an EMBL/GenBank/DDBJ whole genome shotgun (WGS) entry which is preliminary data.</text>
</comment>
<dbReference type="GO" id="GO:0080120">
    <property type="term" value="P:CAAX-box protein maturation"/>
    <property type="evidence" value="ECO:0007669"/>
    <property type="project" value="UniProtKB-ARBA"/>
</dbReference>
<keyword evidence="3" id="KW-0482">Metalloprotease</keyword>
<keyword evidence="1" id="KW-1133">Transmembrane helix</keyword>